<evidence type="ECO:0000313" key="6">
    <source>
        <dbReference type="RefSeq" id="XP_045562008.1"/>
    </source>
</evidence>
<dbReference type="SUPFAM" id="SSF55550">
    <property type="entry name" value="SH2 domain"/>
    <property type="match status" value="1"/>
</dbReference>
<dbReference type="Gene3D" id="3.30.505.10">
    <property type="entry name" value="SH2 domain"/>
    <property type="match status" value="1"/>
</dbReference>
<feature type="region of interest" description="Disordered" evidence="3">
    <location>
        <begin position="1"/>
        <end position="21"/>
    </location>
</feature>
<gene>
    <name evidence="6" type="primary">LOC106594822</name>
</gene>
<dbReference type="PROSITE" id="PS50001">
    <property type="entry name" value="SH2"/>
    <property type="match status" value="1"/>
</dbReference>
<dbReference type="Proteomes" id="UP001652741">
    <property type="component" value="Chromosome ssa23"/>
</dbReference>
<feature type="compositionally biased region" description="Polar residues" evidence="3">
    <location>
        <begin position="361"/>
        <end position="379"/>
    </location>
</feature>
<proteinExistence type="predicted"/>
<evidence type="ECO:0000259" key="4">
    <source>
        <dbReference type="PROSITE" id="PS50001"/>
    </source>
</evidence>
<dbReference type="InterPro" id="IPR000980">
    <property type="entry name" value="SH2"/>
</dbReference>
<dbReference type="PANTHER" id="PTHR14388:SF6">
    <property type="entry name" value="SH2 DOMAIN-CONTAINING PROTEIN 7"/>
    <property type="match status" value="1"/>
</dbReference>
<keyword evidence="5" id="KW-1185">Reference proteome</keyword>
<feature type="compositionally biased region" description="Pro residues" evidence="3">
    <location>
        <begin position="301"/>
        <end position="311"/>
    </location>
</feature>
<name>A0ABM3DT92_SALSA</name>
<dbReference type="GeneID" id="106594822"/>
<organism evidence="5 6">
    <name type="scientific">Salmo salar</name>
    <name type="common">Atlantic salmon</name>
    <dbReference type="NCBI Taxonomy" id="8030"/>
    <lineage>
        <taxon>Eukaryota</taxon>
        <taxon>Metazoa</taxon>
        <taxon>Chordata</taxon>
        <taxon>Craniata</taxon>
        <taxon>Vertebrata</taxon>
        <taxon>Euteleostomi</taxon>
        <taxon>Actinopterygii</taxon>
        <taxon>Neopterygii</taxon>
        <taxon>Teleostei</taxon>
        <taxon>Protacanthopterygii</taxon>
        <taxon>Salmoniformes</taxon>
        <taxon>Salmonidae</taxon>
        <taxon>Salmoninae</taxon>
        <taxon>Salmo</taxon>
    </lineage>
</organism>
<accession>A0ABM3DT92</accession>
<dbReference type="PANTHER" id="PTHR14388">
    <property type="entry name" value="T CELL-SPECIFIC ADAPTER PROTEIN TSAD"/>
    <property type="match status" value="1"/>
</dbReference>
<evidence type="ECO:0000256" key="1">
    <source>
        <dbReference type="ARBA" id="ARBA00022999"/>
    </source>
</evidence>
<sequence length="852" mass="94400">MDQSLPAVLSHQDQGTEGSLGTGCRHREMALKWFEETQASLILHEGNFPSWFQGFITRRDAEEMLRDKELGCFLIRLSDKATGYILSYRGRDRCRHFVINQSKAGQFIVSGDTEEHETLGELIEHYKISPIEPFREYLTCSCLESSRGEVYDIIKVDLREKPVVSVRAVRSLWDSQSDRQGDWTRASSSDNAGEHPPLPLPPTLPPKSSRKPEEVPTVPRVPPVPRRAGPLKCSSLDDQQGSDQRRVLYAQLEKDKAMNPQPRSLEGLPKAPEGRVEGLGPVAQHQTPSQRGDIPSGRPGAPGPASAPGPGPGTVYSELLSLLDCKSKSLPLLDLDLDSEEGDNNSYRLSPPSFTPPRLSPNPTKRTTSPSLLDQSYPSGPSLLDQRYPSGPSLLDQRYHKDTSKRPPIISHSLEHLCNSPIPALVYQLAGRPRDQEGPMTSSPQEEEEVANSLYAEVPCEPVLRLLLDDTYEHIPELGLKGSARPYEQIPELGLKGSARPYEHIPELGLKGSARPYEHIPELGLKGSARPYEHIPELGLKGSARPYEHIPELGLKGSARPYEHIPELGLKGSARPYEHIPELGLKGSARPYEHIPELGLKGSARPYEHIPELGLKGSARPYEHIPELGLKGSARPYEHIPELGLKGSARPYEHIPELGLKGSARPYEHIPELGLKGSARPYEHIPELGLKGSARPYEHIPELGLKGSARPYEHIPELGLKGSARPYEHIPELGLKGSARPYEQIPELGLKGSARPYEHIPELGLKGSARPYEHIPELGLKGSARPYEQIPELGLKGSARPYEQIPELGLKGSASPANNHTYESVEELKSKHITSSWGIKKWRWLFPERQKK</sequence>
<evidence type="ECO:0000256" key="2">
    <source>
        <dbReference type="PROSITE-ProRule" id="PRU00191"/>
    </source>
</evidence>
<dbReference type="InterPro" id="IPR036860">
    <property type="entry name" value="SH2_dom_sf"/>
</dbReference>
<protein>
    <recommendedName>
        <fullName evidence="4">SH2 domain-containing protein</fullName>
    </recommendedName>
</protein>
<feature type="compositionally biased region" description="Pro residues" evidence="3">
    <location>
        <begin position="196"/>
        <end position="205"/>
    </location>
</feature>
<evidence type="ECO:0000256" key="3">
    <source>
        <dbReference type="SAM" id="MobiDB-lite"/>
    </source>
</evidence>
<keyword evidence="1 2" id="KW-0727">SH2 domain</keyword>
<dbReference type="SMART" id="SM00252">
    <property type="entry name" value="SH2"/>
    <property type="match status" value="1"/>
</dbReference>
<feature type="region of interest" description="Disordered" evidence="3">
    <location>
        <begin position="341"/>
        <end position="406"/>
    </location>
</feature>
<dbReference type="Pfam" id="PF00017">
    <property type="entry name" value="SH2"/>
    <property type="match status" value="1"/>
</dbReference>
<feature type="region of interest" description="Disordered" evidence="3">
    <location>
        <begin position="177"/>
        <end position="315"/>
    </location>
</feature>
<dbReference type="RefSeq" id="XP_045562008.1">
    <property type="nucleotide sequence ID" value="XM_045706052.1"/>
</dbReference>
<reference evidence="6" key="1">
    <citation type="submission" date="2025-08" db="UniProtKB">
        <authorList>
            <consortium name="RefSeq"/>
        </authorList>
    </citation>
    <scope>IDENTIFICATION</scope>
</reference>
<feature type="domain" description="SH2" evidence="4">
    <location>
        <begin position="51"/>
        <end position="142"/>
    </location>
</feature>
<evidence type="ECO:0000313" key="5">
    <source>
        <dbReference type="Proteomes" id="UP001652741"/>
    </source>
</evidence>